<accession>A0AAJ0E8F8</accession>
<keyword evidence="2" id="KW-1185">Reference proteome</keyword>
<dbReference type="Proteomes" id="UP001240678">
    <property type="component" value="Unassembled WGS sequence"/>
</dbReference>
<dbReference type="EMBL" id="MOOE01000001">
    <property type="protein sequence ID" value="KAK1539644.1"/>
    <property type="molecule type" value="Genomic_DNA"/>
</dbReference>
<name>A0AAJ0E8F8_9PEZI</name>
<evidence type="ECO:0000313" key="1">
    <source>
        <dbReference type="EMBL" id="KAK1539644.1"/>
    </source>
</evidence>
<reference evidence="1 2" key="1">
    <citation type="submission" date="2016-10" db="EMBL/GenBank/DDBJ databases">
        <title>The genome sequence of Colletotrichum fioriniae PJ7.</title>
        <authorList>
            <person name="Baroncelli R."/>
        </authorList>
    </citation>
    <scope>NUCLEOTIDE SEQUENCE [LARGE SCALE GENOMIC DNA]</scope>
    <source>
        <strain evidence="1 2">IMI 309622</strain>
    </source>
</reference>
<dbReference type="RefSeq" id="XP_060320592.1">
    <property type="nucleotide sequence ID" value="XM_060449154.1"/>
</dbReference>
<evidence type="ECO:0000313" key="2">
    <source>
        <dbReference type="Proteomes" id="UP001240678"/>
    </source>
</evidence>
<protein>
    <submittedName>
        <fullName evidence="1">Uncharacterized protein</fullName>
    </submittedName>
</protein>
<proteinExistence type="predicted"/>
<dbReference type="GeneID" id="85332701"/>
<dbReference type="AlphaFoldDB" id="A0AAJ0E8F8"/>
<gene>
    <name evidence="1" type="ORF">CCOS01_00958</name>
</gene>
<organism evidence="1 2">
    <name type="scientific">Colletotrichum costaricense</name>
    <dbReference type="NCBI Taxonomy" id="1209916"/>
    <lineage>
        <taxon>Eukaryota</taxon>
        <taxon>Fungi</taxon>
        <taxon>Dikarya</taxon>
        <taxon>Ascomycota</taxon>
        <taxon>Pezizomycotina</taxon>
        <taxon>Sordariomycetes</taxon>
        <taxon>Hypocreomycetidae</taxon>
        <taxon>Glomerellales</taxon>
        <taxon>Glomerellaceae</taxon>
        <taxon>Colletotrichum</taxon>
        <taxon>Colletotrichum acutatum species complex</taxon>
    </lineage>
</organism>
<sequence length="67" mass="7455">MAQRALRPNLPFHAPLQTRARKNLFVTTCPFDSNPGMRVATTKRGGFPWKKILSYMAVSATIIQGHG</sequence>
<comment type="caution">
    <text evidence="1">The sequence shown here is derived from an EMBL/GenBank/DDBJ whole genome shotgun (WGS) entry which is preliminary data.</text>
</comment>